<sequence length="174" mass="18583" precursor="true">MLSRFRNLMKVCVLTIAGIGLIFGFHGNALAVSDLSSYYDGKNPTTTKVYGGSTTCDSDAFNAKSAVVYEKGKRVGIIYLRYSNQCHAAWAKLVLDNPAPSVAGGVYAYAVVNKYKNGVFQKSIDSNNGNGAIKTGQTSCYTGMVFDETPTWGYTATAEGVTYPGTGYGKTAPY</sequence>
<dbReference type="AlphaFoldDB" id="A0A0U1NYW4"/>
<dbReference type="InterPro" id="IPR021224">
    <property type="entry name" value="DUF2690"/>
</dbReference>
<accession>A0A0U1NYW4</accession>
<dbReference type="Proteomes" id="UP000199087">
    <property type="component" value="Unassembled WGS sequence"/>
</dbReference>
<dbReference type="RefSeq" id="WP_090635489.1">
    <property type="nucleotide sequence ID" value="NZ_CVRB01000003.1"/>
</dbReference>
<name>A0A0U1NYW4_9BACI</name>
<organism evidence="1 2">
    <name type="scientific">Neobacillus massiliamazoniensis</name>
    <dbReference type="NCBI Taxonomy" id="1499688"/>
    <lineage>
        <taxon>Bacteria</taxon>
        <taxon>Bacillati</taxon>
        <taxon>Bacillota</taxon>
        <taxon>Bacilli</taxon>
        <taxon>Bacillales</taxon>
        <taxon>Bacillaceae</taxon>
        <taxon>Neobacillus</taxon>
    </lineage>
</organism>
<evidence type="ECO:0000313" key="1">
    <source>
        <dbReference type="EMBL" id="CRK83220.1"/>
    </source>
</evidence>
<keyword evidence="2" id="KW-1185">Reference proteome</keyword>
<evidence type="ECO:0008006" key="3">
    <source>
        <dbReference type="Google" id="ProtNLM"/>
    </source>
</evidence>
<dbReference type="EMBL" id="CVRB01000003">
    <property type="protein sequence ID" value="CRK83220.1"/>
    <property type="molecule type" value="Genomic_DNA"/>
</dbReference>
<evidence type="ECO:0000313" key="2">
    <source>
        <dbReference type="Proteomes" id="UP000199087"/>
    </source>
</evidence>
<dbReference type="OrthoDB" id="2863790at2"/>
<dbReference type="Pfam" id="PF10901">
    <property type="entry name" value="DUF2690"/>
    <property type="match status" value="1"/>
</dbReference>
<protein>
    <recommendedName>
        <fullName evidence="3">DUF2690 domain-containing protein</fullName>
    </recommendedName>
</protein>
<gene>
    <name evidence="1" type="ORF">BN000_03180</name>
</gene>
<proteinExistence type="predicted"/>
<reference evidence="2" key="1">
    <citation type="submission" date="2015-05" db="EMBL/GenBank/DDBJ databases">
        <authorList>
            <person name="Urmite Genomes"/>
        </authorList>
    </citation>
    <scope>NUCLEOTIDE SEQUENCE [LARGE SCALE GENOMIC DNA]</scope>
    <source>
        <strain evidence="2">LF1</strain>
    </source>
</reference>